<proteinExistence type="predicted"/>
<accession>A0A916XBR0</accession>
<comment type="caution">
    <text evidence="2">The sequence shown here is derived from an EMBL/GenBank/DDBJ whole genome shotgun (WGS) entry which is preliminary data.</text>
</comment>
<reference evidence="2" key="1">
    <citation type="journal article" date="2014" name="Int. J. Syst. Evol. Microbiol.">
        <title>Complete genome sequence of Corynebacterium casei LMG S-19264T (=DSM 44701T), isolated from a smear-ripened cheese.</title>
        <authorList>
            <consortium name="US DOE Joint Genome Institute (JGI-PGF)"/>
            <person name="Walter F."/>
            <person name="Albersmeier A."/>
            <person name="Kalinowski J."/>
            <person name="Ruckert C."/>
        </authorList>
    </citation>
    <scope>NUCLEOTIDE SEQUENCE</scope>
    <source>
        <strain evidence="2">CGMCC 1.15343</strain>
    </source>
</reference>
<dbReference type="Proteomes" id="UP000651668">
    <property type="component" value="Unassembled WGS sequence"/>
</dbReference>
<dbReference type="Pfam" id="PF12867">
    <property type="entry name" value="DinB_2"/>
    <property type="match status" value="1"/>
</dbReference>
<dbReference type="AlphaFoldDB" id="A0A916XBR0"/>
<name>A0A916XBR0_9SPHI</name>
<gene>
    <name evidence="2" type="ORF">GCM10011387_12100</name>
</gene>
<dbReference type="InterPro" id="IPR034660">
    <property type="entry name" value="DinB/YfiT-like"/>
</dbReference>
<evidence type="ECO:0000313" key="2">
    <source>
        <dbReference type="EMBL" id="GGC60056.1"/>
    </source>
</evidence>
<dbReference type="EMBL" id="BMIL01000003">
    <property type="protein sequence ID" value="GGC60056.1"/>
    <property type="molecule type" value="Genomic_DNA"/>
</dbReference>
<keyword evidence="3" id="KW-1185">Reference proteome</keyword>
<dbReference type="Gene3D" id="1.20.120.450">
    <property type="entry name" value="dinb family like domain"/>
    <property type="match status" value="1"/>
</dbReference>
<evidence type="ECO:0000313" key="3">
    <source>
        <dbReference type="Proteomes" id="UP000651668"/>
    </source>
</evidence>
<protein>
    <recommendedName>
        <fullName evidence="1">DinB-like domain-containing protein</fullName>
    </recommendedName>
</protein>
<organism evidence="2 3">
    <name type="scientific">Pedobacter quisquiliarum</name>
    <dbReference type="NCBI Taxonomy" id="1834438"/>
    <lineage>
        <taxon>Bacteria</taxon>
        <taxon>Pseudomonadati</taxon>
        <taxon>Bacteroidota</taxon>
        <taxon>Sphingobacteriia</taxon>
        <taxon>Sphingobacteriales</taxon>
        <taxon>Sphingobacteriaceae</taxon>
        <taxon>Pedobacter</taxon>
    </lineage>
</organism>
<dbReference type="InterPro" id="IPR024775">
    <property type="entry name" value="DinB-like"/>
</dbReference>
<reference evidence="2" key="2">
    <citation type="submission" date="2020-09" db="EMBL/GenBank/DDBJ databases">
        <authorList>
            <person name="Sun Q."/>
            <person name="Zhou Y."/>
        </authorList>
    </citation>
    <scope>NUCLEOTIDE SEQUENCE</scope>
    <source>
        <strain evidence="2">CGMCC 1.15343</strain>
    </source>
</reference>
<evidence type="ECO:0000259" key="1">
    <source>
        <dbReference type="Pfam" id="PF12867"/>
    </source>
</evidence>
<sequence>MAMDNNNQLLVAELEKLLRGGTAHVGFEDATAGLDEALLAKVPENLPYSIWQLVEHIRIAQADMLDFCRNPSYQALNWPDDYWPKEVAPKDNAAFEESVQAFAADLEAFIQLLRAGDLYTPFPHGDGQTLLREALQLADHTAYHVAEIVVIRRLLQAWPPAK</sequence>
<feature type="domain" description="DinB-like" evidence="1">
    <location>
        <begin position="27"/>
        <end position="148"/>
    </location>
</feature>
<dbReference type="SUPFAM" id="SSF109854">
    <property type="entry name" value="DinB/YfiT-like putative metalloenzymes"/>
    <property type="match status" value="1"/>
</dbReference>